<evidence type="ECO:0000256" key="2">
    <source>
        <dbReference type="ARBA" id="ARBA00022771"/>
    </source>
</evidence>
<name>A0A0H2RQL1_9AGAM</name>
<dbReference type="STRING" id="27342.A0A0H2RQL1"/>
<organism evidence="6 7">
    <name type="scientific">Schizopora paradoxa</name>
    <dbReference type="NCBI Taxonomy" id="27342"/>
    <lineage>
        <taxon>Eukaryota</taxon>
        <taxon>Fungi</taxon>
        <taxon>Dikarya</taxon>
        <taxon>Basidiomycota</taxon>
        <taxon>Agaricomycotina</taxon>
        <taxon>Agaricomycetes</taxon>
        <taxon>Hymenochaetales</taxon>
        <taxon>Schizoporaceae</taxon>
        <taxon>Schizopora</taxon>
    </lineage>
</organism>
<accession>A0A0H2RQL1</accession>
<dbReference type="PROSITE" id="PS50865">
    <property type="entry name" value="ZF_MYND_2"/>
    <property type="match status" value="1"/>
</dbReference>
<dbReference type="Gene3D" id="6.10.140.2220">
    <property type="match status" value="1"/>
</dbReference>
<dbReference type="GO" id="GO:0008270">
    <property type="term" value="F:zinc ion binding"/>
    <property type="evidence" value="ECO:0007669"/>
    <property type="project" value="UniProtKB-KW"/>
</dbReference>
<dbReference type="InParanoid" id="A0A0H2RQL1"/>
<dbReference type="OrthoDB" id="2212237at2759"/>
<dbReference type="Pfam" id="PF01753">
    <property type="entry name" value="zf-MYND"/>
    <property type="match status" value="1"/>
</dbReference>
<evidence type="ECO:0000256" key="1">
    <source>
        <dbReference type="ARBA" id="ARBA00022723"/>
    </source>
</evidence>
<keyword evidence="1" id="KW-0479">Metal-binding</keyword>
<evidence type="ECO:0000256" key="4">
    <source>
        <dbReference type="PROSITE-ProRule" id="PRU00134"/>
    </source>
</evidence>
<reference evidence="6 7" key="1">
    <citation type="submission" date="2015-04" db="EMBL/GenBank/DDBJ databases">
        <title>Complete genome sequence of Schizopora paradoxa KUC8140, a cosmopolitan wood degrader in East Asia.</title>
        <authorList>
            <consortium name="DOE Joint Genome Institute"/>
            <person name="Min B."/>
            <person name="Park H."/>
            <person name="Jang Y."/>
            <person name="Kim J.-J."/>
            <person name="Kim K.H."/>
            <person name="Pangilinan J."/>
            <person name="Lipzen A."/>
            <person name="Riley R."/>
            <person name="Grigoriev I.V."/>
            <person name="Spatafora J.W."/>
            <person name="Choi I.-G."/>
        </authorList>
    </citation>
    <scope>NUCLEOTIDE SEQUENCE [LARGE SCALE GENOMIC DNA]</scope>
    <source>
        <strain evidence="6 7">KUC8140</strain>
    </source>
</reference>
<keyword evidence="3" id="KW-0862">Zinc</keyword>
<evidence type="ECO:0000313" key="6">
    <source>
        <dbReference type="EMBL" id="KLO14149.1"/>
    </source>
</evidence>
<dbReference type="SUPFAM" id="SSF144232">
    <property type="entry name" value="HIT/MYND zinc finger-like"/>
    <property type="match status" value="1"/>
</dbReference>
<dbReference type="AlphaFoldDB" id="A0A0H2RQL1"/>
<gene>
    <name evidence="6" type="ORF">SCHPADRAFT_939820</name>
</gene>
<dbReference type="Proteomes" id="UP000053477">
    <property type="component" value="Unassembled WGS sequence"/>
</dbReference>
<protein>
    <recommendedName>
        <fullName evidence="5">MYND-type domain-containing protein</fullName>
    </recommendedName>
</protein>
<evidence type="ECO:0000256" key="3">
    <source>
        <dbReference type="ARBA" id="ARBA00022833"/>
    </source>
</evidence>
<evidence type="ECO:0000259" key="5">
    <source>
        <dbReference type="PROSITE" id="PS50865"/>
    </source>
</evidence>
<feature type="domain" description="MYND-type" evidence="5">
    <location>
        <begin position="449"/>
        <end position="491"/>
    </location>
</feature>
<proteinExistence type="predicted"/>
<keyword evidence="2 4" id="KW-0863">Zinc-finger</keyword>
<dbReference type="EMBL" id="KQ085948">
    <property type="protein sequence ID" value="KLO14149.1"/>
    <property type="molecule type" value="Genomic_DNA"/>
</dbReference>
<dbReference type="InterPro" id="IPR002893">
    <property type="entry name" value="Znf_MYND"/>
</dbReference>
<keyword evidence="7" id="KW-1185">Reference proteome</keyword>
<evidence type="ECO:0000313" key="7">
    <source>
        <dbReference type="Proteomes" id="UP000053477"/>
    </source>
</evidence>
<sequence>MMSRSNLKEAAEDWLRNPRKALDLAKGGSRKHVLTIPAAIGKIAAHLRQTAMEVLLLRCSSEEQDLELAEALMWSIASLALDLLDRDDPSIRNLIPSRRSSPRTLENLILKNSDVVCKMLRLCSAKSNLFTKEGVRVASSKNSTLLDADIRTMGSCLRTLAMNKTIARKIFEADDMIRIPIRFWLATVLESKPGHVDPIVHDALYSCANVRFLTINESVFFDLIIEENGSDHNDTAALLISELKAMTKKNNKTSKDDVLYRKGMTALIHLNMMMAFMPCSNKTLQSISLDLNVVSVVTSAVYQEGSRSTGSRLDVFLYEVNIFGYLMIMEKVIKYPEGIRWAIEALQAGLLSILTRTTALLDNRHLISDKDTQTFEGIIRTLTIYLVHYSVVRAAVGALDSIKPEALQKMKDLPFFPSWVKFQSTLLERAVFMSRLEKRIPSPERTLHCEYCIRIFPIQELKKCEKCKRVYYCSRSCQAMDWRQSDHKLTCMQLEDVNTVFMPSSTLDRFFLSHLACYDIRRNMSTLFQIMQEHHSGVPFNKLRFSICYGAPGESLVMSVNSLPETADDFFTRATQSAEDQDIGPRLVQVLYAGAKPDYDGFLYAMLPSNYFAIPKLLEQYQDVAESMKVDFRSKAVYLYRPGTSESGYIEIHENEDLDEVGVILRYMQMTKGDSEDSATFPSTFKYTWRDIENASSECRRYWPFEGEGIL</sequence>